<organism evidence="2 3">
    <name type="scientific">Dreissena polymorpha</name>
    <name type="common">Zebra mussel</name>
    <name type="synonym">Mytilus polymorpha</name>
    <dbReference type="NCBI Taxonomy" id="45954"/>
    <lineage>
        <taxon>Eukaryota</taxon>
        <taxon>Metazoa</taxon>
        <taxon>Spiralia</taxon>
        <taxon>Lophotrochozoa</taxon>
        <taxon>Mollusca</taxon>
        <taxon>Bivalvia</taxon>
        <taxon>Autobranchia</taxon>
        <taxon>Heteroconchia</taxon>
        <taxon>Euheterodonta</taxon>
        <taxon>Imparidentia</taxon>
        <taxon>Neoheterodontei</taxon>
        <taxon>Myida</taxon>
        <taxon>Dreissenoidea</taxon>
        <taxon>Dreissenidae</taxon>
        <taxon>Dreissena</taxon>
    </lineage>
</organism>
<dbReference type="Pfam" id="PF12937">
    <property type="entry name" value="F-box-like"/>
    <property type="match status" value="1"/>
</dbReference>
<name>A0A9D4CBP1_DREPO</name>
<dbReference type="Gene3D" id="1.20.1280.50">
    <property type="match status" value="1"/>
</dbReference>
<dbReference type="InterPro" id="IPR001810">
    <property type="entry name" value="F-box_dom"/>
</dbReference>
<evidence type="ECO:0000313" key="3">
    <source>
        <dbReference type="Proteomes" id="UP000828390"/>
    </source>
</evidence>
<comment type="caution">
    <text evidence="2">The sequence shown here is derived from an EMBL/GenBank/DDBJ whole genome shotgun (WGS) entry which is preliminary data.</text>
</comment>
<dbReference type="PANTHER" id="PTHR38926:SF72">
    <property type="entry name" value="IM:7136021-RELATED"/>
    <property type="match status" value="1"/>
</dbReference>
<dbReference type="EMBL" id="JAIWYP010000013">
    <property type="protein sequence ID" value="KAH3721181.1"/>
    <property type="molecule type" value="Genomic_DNA"/>
</dbReference>
<protein>
    <recommendedName>
        <fullName evidence="1">F-box domain-containing protein</fullName>
    </recommendedName>
</protein>
<dbReference type="Proteomes" id="UP000828390">
    <property type="component" value="Unassembled WGS sequence"/>
</dbReference>
<dbReference type="Gene3D" id="3.80.10.10">
    <property type="entry name" value="Ribonuclease Inhibitor"/>
    <property type="match status" value="1"/>
</dbReference>
<evidence type="ECO:0000313" key="2">
    <source>
        <dbReference type="EMBL" id="KAH3721181.1"/>
    </source>
</evidence>
<dbReference type="OrthoDB" id="3219396at2759"/>
<dbReference type="PROSITE" id="PS50181">
    <property type="entry name" value="FBOX"/>
    <property type="match status" value="1"/>
</dbReference>
<reference evidence="2" key="1">
    <citation type="journal article" date="2019" name="bioRxiv">
        <title>The Genome of the Zebra Mussel, Dreissena polymorpha: A Resource for Invasive Species Research.</title>
        <authorList>
            <person name="McCartney M.A."/>
            <person name="Auch B."/>
            <person name="Kono T."/>
            <person name="Mallez S."/>
            <person name="Zhang Y."/>
            <person name="Obille A."/>
            <person name="Becker A."/>
            <person name="Abrahante J.E."/>
            <person name="Garbe J."/>
            <person name="Badalamenti J.P."/>
            <person name="Herman A."/>
            <person name="Mangelson H."/>
            <person name="Liachko I."/>
            <person name="Sullivan S."/>
            <person name="Sone E.D."/>
            <person name="Koren S."/>
            <person name="Silverstein K.A.T."/>
            <person name="Beckman K.B."/>
            <person name="Gohl D.M."/>
        </authorList>
    </citation>
    <scope>NUCLEOTIDE SEQUENCE</scope>
    <source>
        <strain evidence="2">Duluth1</strain>
        <tissue evidence="2">Whole animal</tissue>
    </source>
</reference>
<reference evidence="2" key="2">
    <citation type="submission" date="2020-11" db="EMBL/GenBank/DDBJ databases">
        <authorList>
            <person name="McCartney M.A."/>
            <person name="Auch B."/>
            <person name="Kono T."/>
            <person name="Mallez S."/>
            <person name="Becker A."/>
            <person name="Gohl D.M."/>
            <person name="Silverstein K.A.T."/>
            <person name="Koren S."/>
            <person name="Bechman K.B."/>
            <person name="Herman A."/>
            <person name="Abrahante J.E."/>
            <person name="Garbe J."/>
        </authorList>
    </citation>
    <scope>NUCLEOTIDE SEQUENCE</scope>
    <source>
        <strain evidence="2">Duluth1</strain>
        <tissue evidence="2">Whole animal</tissue>
    </source>
</reference>
<evidence type="ECO:0000259" key="1">
    <source>
        <dbReference type="PROSITE" id="PS50181"/>
    </source>
</evidence>
<feature type="domain" description="F-box" evidence="1">
    <location>
        <begin position="1"/>
        <end position="47"/>
    </location>
</feature>
<proteinExistence type="predicted"/>
<gene>
    <name evidence="2" type="ORF">DPMN_064100</name>
</gene>
<dbReference type="AlphaFoldDB" id="A0A9D4CBP1"/>
<dbReference type="SMART" id="SM00256">
    <property type="entry name" value="FBOX"/>
    <property type="match status" value="1"/>
</dbReference>
<sequence length="326" mass="37326">MIHFLQLPDLLILEVFSHLNVKEICIISRVCKRWNKIAKDKSLWRRIDMTDARINLKKAWKFYRSRLSDCLQKLCMRGYYSPGDAVKQKKAVLSDALLEDIHTSCPNIEEIVLEKFYLGSISSSKLPSSLVCLRLSHCQWPIGWMKGAELPNLRSLYVDHCSRIDNGELKEFFKLSSVELLHLGHLYRVKTEGIQGLTESMTQLKNLTLCNMNVDDLAVHHICRNLKQLNRLTVTECELSDAAVDNMFVSLKELRVLDISKNKNLTGEIIALSAKSKGLQKLVYRLDPKLINKDALDCIENRFPGRCCNTFVSEYNCPLPVKPEGT</sequence>
<dbReference type="SUPFAM" id="SSF52047">
    <property type="entry name" value="RNI-like"/>
    <property type="match status" value="1"/>
</dbReference>
<accession>A0A9D4CBP1</accession>
<dbReference type="InterPro" id="IPR032675">
    <property type="entry name" value="LRR_dom_sf"/>
</dbReference>
<dbReference type="PANTHER" id="PTHR38926">
    <property type="entry name" value="F-BOX DOMAIN CONTAINING PROTEIN, EXPRESSED"/>
    <property type="match status" value="1"/>
</dbReference>
<keyword evidence="3" id="KW-1185">Reference proteome</keyword>